<dbReference type="Proteomes" id="UP000223025">
    <property type="component" value="Segment"/>
</dbReference>
<dbReference type="GO" id="GO:0008409">
    <property type="term" value="F:5'-3' exonuclease activity"/>
    <property type="evidence" value="ECO:0007669"/>
    <property type="project" value="InterPro"/>
</dbReference>
<dbReference type="GO" id="GO:0033567">
    <property type="term" value="P:DNA replication, Okazaki fragment processing"/>
    <property type="evidence" value="ECO:0007669"/>
    <property type="project" value="InterPro"/>
</dbReference>
<proteinExistence type="predicted"/>
<feature type="domain" description="5'-3' exonuclease" evidence="3">
    <location>
        <begin position="3"/>
        <end position="311"/>
    </location>
</feature>
<dbReference type="OrthoDB" id="5147at10239"/>
<dbReference type="GO" id="GO:0003677">
    <property type="term" value="F:DNA binding"/>
    <property type="evidence" value="ECO:0007669"/>
    <property type="project" value="InterPro"/>
</dbReference>
<reference evidence="4 5" key="1">
    <citation type="submission" date="2017-06" db="EMBL/GenBank/DDBJ databases">
        <authorList>
            <person name="Kim H.J."/>
            <person name="Triplett B.A."/>
        </authorList>
    </citation>
    <scope>NUCLEOTIDE SEQUENCE [LARGE SCALE GENOMIC DNA]</scope>
</reference>
<dbReference type="SUPFAM" id="SSF88723">
    <property type="entry name" value="PIN domain-like"/>
    <property type="match status" value="1"/>
</dbReference>
<name>A0A2L0UZU2_9CAUD</name>
<sequence>MRNYLLVDLNNLLHRARHVHTGDISTTSSMALHIALNAMRQSWRRFKIDHVVICLEGHSWRKSVYKAYKANRAETRALMSAKEIRDLEYVQEVFDSFIGFLREKTNATILQSPNAEADDMIARWTQLHPHDMNYILSSDHDFYQLLSDNVKIYDGIKSLLITNKGVFNEKEQPATFDKIITETLDNGKKKKVTKTFEHETPDPEYELFFKTVRGDSSDNIMSAYPGVRENGSSKKPGIKEAFNDRHNRGYDWNNFMLQEWDKLISIKDDGSREIQRVRVIDEYNTNLELIDLTRQPDEVKKEMDETILAATSKSVPASRIGFDFIKFASNMNLVNIAKNPEDYANMFAKRYGK</sequence>
<dbReference type="GeneID" id="40088274"/>
<accession>A0A2L0UZU2</accession>
<evidence type="ECO:0000256" key="2">
    <source>
        <dbReference type="ARBA" id="ARBA00022801"/>
    </source>
</evidence>
<evidence type="ECO:0000256" key="1">
    <source>
        <dbReference type="ARBA" id="ARBA00022722"/>
    </source>
</evidence>
<dbReference type="KEGG" id="vg:40088274"/>
<dbReference type="EMBL" id="MF403008">
    <property type="protein sequence ID" value="AUZ95046.1"/>
    <property type="molecule type" value="Genomic_DNA"/>
</dbReference>
<evidence type="ECO:0000259" key="3">
    <source>
        <dbReference type="SMART" id="SM00475"/>
    </source>
</evidence>
<dbReference type="SMART" id="SM00475">
    <property type="entry name" value="53EXOc"/>
    <property type="match status" value="1"/>
</dbReference>
<dbReference type="Gene3D" id="3.40.50.1010">
    <property type="entry name" value="5'-nuclease"/>
    <property type="match status" value="1"/>
</dbReference>
<protein>
    <submittedName>
        <fullName evidence="4">DNA polymerase I</fullName>
        <ecNumber evidence="4">2.7.7.7</ecNumber>
    </submittedName>
</protein>
<dbReference type="RefSeq" id="YP_009611936.1">
    <property type="nucleotide sequence ID" value="NC_042013.1"/>
</dbReference>
<evidence type="ECO:0000313" key="4">
    <source>
        <dbReference type="EMBL" id="AUZ95046.1"/>
    </source>
</evidence>
<dbReference type="PANTHER" id="PTHR42646:SF2">
    <property type="entry name" value="5'-3' EXONUCLEASE FAMILY PROTEIN"/>
    <property type="match status" value="1"/>
</dbReference>
<dbReference type="Pfam" id="PF02739">
    <property type="entry name" value="5_3_exonuc_N"/>
    <property type="match status" value="1"/>
</dbReference>
<dbReference type="InterPro" id="IPR020046">
    <property type="entry name" value="5-3_exonucl_a-hlix_arch_N"/>
</dbReference>
<keyword evidence="4" id="KW-0808">Transferase</keyword>
<dbReference type="InterPro" id="IPR002421">
    <property type="entry name" value="5-3_exonuclease"/>
</dbReference>
<organism evidence="4 5">
    <name type="scientific">Agrobacterium phage Atu_ph07</name>
    <dbReference type="NCBI Taxonomy" id="2024264"/>
    <lineage>
        <taxon>Viruses</taxon>
        <taxon>Duplodnaviria</taxon>
        <taxon>Heunggongvirae</taxon>
        <taxon>Uroviricota</taxon>
        <taxon>Caudoviricetes</taxon>
        <taxon>Polybotosvirus</taxon>
        <taxon>Polybotosvirus Atuph07</taxon>
    </lineage>
</organism>
<dbReference type="GO" id="GO:0003887">
    <property type="term" value="F:DNA-directed DNA polymerase activity"/>
    <property type="evidence" value="ECO:0007669"/>
    <property type="project" value="UniProtKB-EC"/>
</dbReference>
<dbReference type="EC" id="2.7.7.7" evidence="4"/>
<dbReference type="InterPro" id="IPR038969">
    <property type="entry name" value="FEN"/>
</dbReference>
<keyword evidence="5" id="KW-1185">Reference proteome</keyword>
<keyword evidence="2" id="KW-0378">Hydrolase</keyword>
<dbReference type="GO" id="GO:0017108">
    <property type="term" value="F:5'-flap endonuclease activity"/>
    <property type="evidence" value="ECO:0007669"/>
    <property type="project" value="InterPro"/>
</dbReference>
<dbReference type="InterPro" id="IPR029060">
    <property type="entry name" value="PIN-like_dom_sf"/>
</dbReference>
<keyword evidence="4" id="KW-0548">Nucleotidyltransferase</keyword>
<dbReference type="PANTHER" id="PTHR42646">
    <property type="entry name" value="FLAP ENDONUCLEASE XNI"/>
    <property type="match status" value="1"/>
</dbReference>
<evidence type="ECO:0000313" key="5">
    <source>
        <dbReference type="Proteomes" id="UP000223025"/>
    </source>
</evidence>
<keyword evidence="1" id="KW-0540">Nuclease</keyword>